<reference evidence="2 3" key="1">
    <citation type="submission" date="2017-09" db="EMBL/GenBank/DDBJ databases">
        <title>Depth-based differentiation of microbial function through sediment-hosted aquifers and enrichment of novel symbionts in the deep terrestrial subsurface.</title>
        <authorList>
            <person name="Probst A.J."/>
            <person name="Ladd B."/>
            <person name="Jarett J.K."/>
            <person name="Geller-Mcgrath D.E."/>
            <person name="Sieber C.M."/>
            <person name="Emerson J.B."/>
            <person name="Anantharaman K."/>
            <person name="Thomas B.C."/>
            <person name="Malmstrom R."/>
            <person name="Stieglmeier M."/>
            <person name="Klingl A."/>
            <person name="Woyke T."/>
            <person name="Ryan C.M."/>
            <person name="Banfield J.F."/>
        </authorList>
    </citation>
    <scope>NUCLEOTIDE SEQUENCE [LARGE SCALE GENOMIC DNA]</scope>
    <source>
        <strain evidence="2">CG17_big_fil_post_rev_8_21_14_2_50_48_46</strain>
    </source>
</reference>
<sequence length="713" mass="78472">MTIRHYHWTSSMPFPPFTSTDKRLHKMPKKPFKSVFSLIYRPLCTGLLSGSLLGLGACGPNIPGTPSGSTTPRASLSSVPSQVTAPPQSAAEKTSFALYMIGGDLEDDLAPRNGIADEKETGKASPLGAGSEDLKEILQAYQSLSENEKQYIDLWVGFGGARKQGWKGIKYADLPCLAQDAKDGYFGNDSCYAESHPSANLAAPETLEAFLKFVKTKSEGQGRKIVELWDHGLAYLGMGNDTHFGEDLISLDEMKQAFQAAELQVDLLGFDACLMGSLEVAAVAQPHAKYMVASEELEPGHGWNYTYLVQYLARQPKASTLDIGKQMVNSFIDSPAHKKTANKTLSVLDLSQLSPVINSLPDIAQLVTPQNFAPLLQAVEGSSRVGVQAKDKLAIGIDLGDFAKKVKQYNAQASTQNLQTQLQKLVVYSRHDGSKPGTQGLAVYSLAKKLKPAYNTNVATVKPWADFADQFFKVGSQDSKAPVIQASQAFQTQQAKQKYEDSCTLRGEEGHCYTIADNLGLASVQQIFSLVQKEGLVVDIGSDRLDPEKDGKTYFAPNWNGEWFRLCNGPCQNKSDGVTPSAFYEGETEEGKRLYISPALLNGQDIDLYLEIDKNHQIVSQWAVPLIKGPNGDLVPTRLQLEIKKGDTLTFLYSAYNEKTEAEFWQESEPLQLSQEPVWDYTEIPETLRYFVEAKDYQGNFTETPLYEVDALN</sequence>
<dbReference type="Proteomes" id="UP000231019">
    <property type="component" value="Unassembled WGS sequence"/>
</dbReference>
<dbReference type="EMBL" id="PFFQ01000006">
    <property type="protein sequence ID" value="PIW19092.1"/>
    <property type="molecule type" value="Genomic_DNA"/>
</dbReference>
<feature type="region of interest" description="Disordered" evidence="1">
    <location>
        <begin position="64"/>
        <end position="88"/>
    </location>
</feature>
<evidence type="ECO:0008006" key="4">
    <source>
        <dbReference type="Google" id="ProtNLM"/>
    </source>
</evidence>
<dbReference type="AlphaFoldDB" id="A0A2M7GAB7"/>
<evidence type="ECO:0000313" key="3">
    <source>
        <dbReference type="Proteomes" id="UP000231019"/>
    </source>
</evidence>
<dbReference type="PANTHER" id="PTHR37835:SF1">
    <property type="entry name" value="ALPHA-CLOSTRIPAIN"/>
    <property type="match status" value="1"/>
</dbReference>
<dbReference type="PANTHER" id="PTHR37835">
    <property type="entry name" value="ALPHA-CLOSTRIPAIN"/>
    <property type="match status" value="1"/>
</dbReference>
<comment type="caution">
    <text evidence="2">The sequence shown here is derived from an EMBL/GenBank/DDBJ whole genome shotgun (WGS) entry which is preliminary data.</text>
</comment>
<evidence type="ECO:0000313" key="2">
    <source>
        <dbReference type="EMBL" id="PIW19092.1"/>
    </source>
</evidence>
<dbReference type="Pfam" id="PF03415">
    <property type="entry name" value="Peptidase_C11"/>
    <property type="match status" value="1"/>
</dbReference>
<name>A0A2M7GAB7_9BACT</name>
<protein>
    <recommendedName>
        <fullName evidence="4">Peptidase C11</fullName>
    </recommendedName>
</protein>
<dbReference type="InterPro" id="IPR005077">
    <property type="entry name" value="Peptidase_C11"/>
</dbReference>
<gene>
    <name evidence="2" type="ORF">COW36_02980</name>
</gene>
<evidence type="ECO:0000256" key="1">
    <source>
        <dbReference type="SAM" id="MobiDB-lite"/>
    </source>
</evidence>
<feature type="compositionally biased region" description="Polar residues" evidence="1">
    <location>
        <begin position="64"/>
        <end position="87"/>
    </location>
</feature>
<organism evidence="2 3">
    <name type="scientific">bacterium (Candidatus Blackallbacteria) CG17_big_fil_post_rev_8_21_14_2_50_48_46</name>
    <dbReference type="NCBI Taxonomy" id="2014261"/>
    <lineage>
        <taxon>Bacteria</taxon>
        <taxon>Candidatus Blackallbacteria</taxon>
    </lineage>
</organism>
<proteinExistence type="predicted"/>
<accession>A0A2M7GAB7</accession>